<evidence type="ECO:0000256" key="6">
    <source>
        <dbReference type="ARBA" id="ARBA00022723"/>
    </source>
</evidence>
<dbReference type="EMBL" id="FNEK01000007">
    <property type="protein sequence ID" value="SDI77113.1"/>
    <property type="molecule type" value="Genomic_DNA"/>
</dbReference>
<evidence type="ECO:0000256" key="10">
    <source>
        <dbReference type="ARBA" id="ARBA00032441"/>
    </source>
</evidence>
<dbReference type="AlphaFoldDB" id="A0A1G8NAF7"/>
<dbReference type="STRING" id="571298.SAMN04488026_100712"/>
<organism evidence="11 12">
    <name type="scientific">Aliiruegeria lutimaris</name>
    <dbReference type="NCBI Taxonomy" id="571298"/>
    <lineage>
        <taxon>Bacteria</taxon>
        <taxon>Pseudomonadati</taxon>
        <taxon>Pseudomonadota</taxon>
        <taxon>Alphaproteobacteria</taxon>
        <taxon>Rhodobacterales</taxon>
        <taxon>Roseobacteraceae</taxon>
        <taxon>Aliiruegeria</taxon>
    </lineage>
</organism>
<keyword evidence="4" id="KW-0963">Cytoplasm</keyword>
<evidence type="ECO:0000256" key="9">
    <source>
        <dbReference type="ARBA" id="ARBA00022842"/>
    </source>
</evidence>
<dbReference type="OrthoDB" id="9800307at2"/>
<keyword evidence="6" id="KW-0479">Metal-binding</keyword>
<keyword evidence="9" id="KW-0460">Magnesium</keyword>
<evidence type="ECO:0000256" key="1">
    <source>
        <dbReference type="ARBA" id="ARBA00004496"/>
    </source>
</evidence>
<dbReference type="RefSeq" id="WP_093150777.1">
    <property type="nucleotide sequence ID" value="NZ_FNEK01000007.1"/>
</dbReference>
<dbReference type="GO" id="GO:0005737">
    <property type="term" value="C:cytoplasm"/>
    <property type="evidence" value="ECO:0007669"/>
    <property type="project" value="UniProtKB-SubCell"/>
</dbReference>
<dbReference type="InterPro" id="IPR027417">
    <property type="entry name" value="P-loop_NTPase"/>
</dbReference>
<sequence length="175" mass="18983">MTGPSQISLYQCSIDLPDAEATAQLGAHLARLLQPGDCLLLSGPIGAGKSHLARAAIRCLMEENGEASEDIPSPTYTLVQTYPAGDTELWHADLFRLTDPSEVMELGLDEGLESGICFIEWPDRLGSEVPGDALTVELSDRGQGRRAVLRGPEIRWRNRLLRVENAMKGPDDTTG</sequence>
<evidence type="ECO:0000256" key="5">
    <source>
        <dbReference type="ARBA" id="ARBA00022694"/>
    </source>
</evidence>
<comment type="similarity">
    <text evidence="2">Belongs to the TsaE family.</text>
</comment>
<dbReference type="PANTHER" id="PTHR33540">
    <property type="entry name" value="TRNA THREONYLCARBAMOYLADENOSINE BIOSYNTHESIS PROTEIN TSAE"/>
    <property type="match status" value="1"/>
</dbReference>
<dbReference type="Proteomes" id="UP000199382">
    <property type="component" value="Unassembled WGS sequence"/>
</dbReference>
<keyword evidence="5" id="KW-0819">tRNA processing</keyword>
<dbReference type="GO" id="GO:0002949">
    <property type="term" value="P:tRNA threonylcarbamoyladenosine modification"/>
    <property type="evidence" value="ECO:0007669"/>
    <property type="project" value="InterPro"/>
</dbReference>
<dbReference type="Pfam" id="PF02367">
    <property type="entry name" value="TsaE"/>
    <property type="match status" value="1"/>
</dbReference>
<gene>
    <name evidence="11" type="ORF">SAMN04488026_100712</name>
</gene>
<dbReference type="InterPro" id="IPR003442">
    <property type="entry name" value="T6A_TsaE"/>
</dbReference>
<dbReference type="GO" id="GO:0046872">
    <property type="term" value="F:metal ion binding"/>
    <property type="evidence" value="ECO:0007669"/>
    <property type="project" value="UniProtKB-KW"/>
</dbReference>
<evidence type="ECO:0000256" key="3">
    <source>
        <dbReference type="ARBA" id="ARBA00019010"/>
    </source>
</evidence>
<dbReference type="SUPFAM" id="SSF52540">
    <property type="entry name" value="P-loop containing nucleoside triphosphate hydrolases"/>
    <property type="match status" value="1"/>
</dbReference>
<evidence type="ECO:0000256" key="7">
    <source>
        <dbReference type="ARBA" id="ARBA00022741"/>
    </source>
</evidence>
<evidence type="ECO:0000313" key="11">
    <source>
        <dbReference type="EMBL" id="SDI77113.1"/>
    </source>
</evidence>
<accession>A0A1G8NAF7</accession>
<keyword evidence="8" id="KW-0067">ATP-binding</keyword>
<evidence type="ECO:0000313" key="12">
    <source>
        <dbReference type="Proteomes" id="UP000199382"/>
    </source>
</evidence>
<dbReference type="NCBIfam" id="TIGR00150">
    <property type="entry name" value="T6A_YjeE"/>
    <property type="match status" value="1"/>
</dbReference>
<keyword evidence="7" id="KW-0547">Nucleotide-binding</keyword>
<name>A0A1G8NAF7_9RHOB</name>
<dbReference type="Gene3D" id="3.40.50.300">
    <property type="entry name" value="P-loop containing nucleotide triphosphate hydrolases"/>
    <property type="match status" value="1"/>
</dbReference>
<evidence type="ECO:0000256" key="2">
    <source>
        <dbReference type="ARBA" id="ARBA00007599"/>
    </source>
</evidence>
<evidence type="ECO:0000256" key="8">
    <source>
        <dbReference type="ARBA" id="ARBA00022840"/>
    </source>
</evidence>
<protein>
    <recommendedName>
        <fullName evidence="3">tRNA threonylcarbamoyladenosine biosynthesis protein TsaE</fullName>
    </recommendedName>
    <alternativeName>
        <fullName evidence="10">t(6)A37 threonylcarbamoyladenosine biosynthesis protein TsaE</fullName>
    </alternativeName>
</protein>
<dbReference type="GO" id="GO:0005524">
    <property type="term" value="F:ATP binding"/>
    <property type="evidence" value="ECO:0007669"/>
    <property type="project" value="UniProtKB-KW"/>
</dbReference>
<keyword evidence="12" id="KW-1185">Reference proteome</keyword>
<evidence type="ECO:0000256" key="4">
    <source>
        <dbReference type="ARBA" id="ARBA00022490"/>
    </source>
</evidence>
<dbReference type="PANTHER" id="PTHR33540:SF2">
    <property type="entry name" value="TRNA THREONYLCARBAMOYLADENOSINE BIOSYNTHESIS PROTEIN TSAE"/>
    <property type="match status" value="1"/>
</dbReference>
<reference evidence="11 12" key="1">
    <citation type="submission" date="2016-10" db="EMBL/GenBank/DDBJ databases">
        <authorList>
            <person name="de Groot N.N."/>
        </authorList>
    </citation>
    <scope>NUCLEOTIDE SEQUENCE [LARGE SCALE GENOMIC DNA]</scope>
    <source>
        <strain evidence="11 12">DSM 25294</strain>
    </source>
</reference>
<proteinExistence type="inferred from homology"/>
<comment type="subcellular location">
    <subcellularLocation>
        <location evidence="1">Cytoplasm</location>
    </subcellularLocation>
</comment>